<dbReference type="AlphaFoldDB" id="A0A1I7MEF8"/>
<dbReference type="PANTHER" id="PTHR33990">
    <property type="entry name" value="PROTEIN YJDN-RELATED"/>
    <property type="match status" value="1"/>
</dbReference>
<reference evidence="2 3" key="1">
    <citation type="submission" date="2016-10" db="EMBL/GenBank/DDBJ databases">
        <authorList>
            <person name="de Groot N.N."/>
        </authorList>
    </citation>
    <scope>NUCLEOTIDE SEQUENCE [LARGE SCALE GENOMIC DNA]</scope>
    <source>
        <strain evidence="2 3">CGMCC 1.7054</strain>
    </source>
</reference>
<dbReference type="EMBL" id="FPCG01000001">
    <property type="protein sequence ID" value="SFV20322.1"/>
    <property type="molecule type" value="Genomic_DNA"/>
</dbReference>
<evidence type="ECO:0000313" key="3">
    <source>
        <dbReference type="Proteomes" id="UP000198881"/>
    </source>
</evidence>
<feature type="domain" description="Glyoxalase/fosfomycin resistance/dioxygenase" evidence="1">
    <location>
        <begin position="16"/>
        <end position="136"/>
    </location>
</feature>
<protein>
    <submittedName>
        <fullName evidence="2">PhnB protein</fullName>
    </submittedName>
</protein>
<dbReference type="Gene3D" id="3.10.180.10">
    <property type="entry name" value="2,3-Dihydroxybiphenyl 1,2-Dioxygenase, domain 1"/>
    <property type="match status" value="1"/>
</dbReference>
<name>A0A1I7MEF8_9MICC</name>
<proteinExistence type="predicted"/>
<dbReference type="InterPro" id="IPR029068">
    <property type="entry name" value="Glyas_Bleomycin-R_OHBP_Dase"/>
</dbReference>
<dbReference type="InterPro" id="IPR028973">
    <property type="entry name" value="PhnB-like"/>
</dbReference>
<dbReference type="InterPro" id="IPR004360">
    <property type="entry name" value="Glyas_Fos-R_dOase_dom"/>
</dbReference>
<organism evidence="2 3">
    <name type="scientific">Micrococcus terreus</name>
    <dbReference type="NCBI Taxonomy" id="574650"/>
    <lineage>
        <taxon>Bacteria</taxon>
        <taxon>Bacillati</taxon>
        <taxon>Actinomycetota</taxon>
        <taxon>Actinomycetes</taxon>
        <taxon>Micrococcales</taxon>
        <taxon>Micrococcaceae</taxon>
        <taxon>Micrococcus</taxon>
    </lineage>
</organism>
<dbReference type="PANTHER" id="PTHR33990:SF1">
    <property type="entry name" value="PROTEIN YJDN"/>
    <property type="match status" value="1"/>
</dbReference>
<dbReference type="Pfam" id="PF00903">
    <property type="entry name" value="Glyoxalase"/>
    <property type="match status" value="1"/>
</dbReference>
<dbReference type="CDD" id="cd06588">
    <property type="entry name" value="PhnB_like"/>
    <property type="match status" value="1"/>
</dbReference>
<keyword evidence="3" id="KW-1185">Reference proteome</keyword>
<dbReference type="OrthoDB" id="9795306at2"/>
<dbReference type="STRING" id="574650.SAMN04487966_101307"/>
<dbReference type="SUPFAM" id="SSF54593">
    <property type="entry name" value="Glyoxalase/Bleomycin resistance protein/Dihydroxybiphenyl dioxygenase"/>
    <property type="match status" value="1"/>
</dbReference>
<dbReference type="Proteomes" id="UP000198881">
    <property type="component" value="Unassembled WGS sequence"/>
</dbReference>
<sequence length="147" mass="15833">MTATVATYIAFPGTTAEVFTHWHEVFGGELNMVRYGDMPMEGMPFEPDPQAVAHVTLTLPGGSILAGGDAMEDGNDYVIRDTAYSLLYTADSVDEAQGLIQKLVDAGGSVGMPFEQAPWGDHYGTVFDRFGVMWSFSVEADRGQQAG</sequence>
<gene>
    <name evidence="2" type="ORF">SAMN04487966_101307</name>
</gene>
<evidence type="ECO:0000313" key="2">
    <source>
        <dbReference type="EMBL" id="SFV20322.1"/>
    </source>
</evidence>
<dbReference type="RefSeq" id="WP_091693242.1">
    <property type="nucleotide sequence ID" value="NZ_FPCG01000001.1"/>
</dbReference>
<accession>A0A1I7MEF8</accession>
<evidence type="ECO:0000259" key="1">
    <source>
        <dbReference type="Pfam" id="PF00903"/>
    </source>
</evidence>